<dbReference type="STRING" id="471514.AN477_21210"/>
<dbReference type="AlphaFoldDB" id="A0A0P9C7C7"/>
<feature type="domain" description="HTH lacI-type" evidence="4">
    <location>
        <begin position="3"/>
        <end position="57"/>
    </location>
</feature>
<dbReference type="InterPro" id="IPR028082">
    <property type="entry name" value="Peripla_BP_I"/>
</dbReference>
<dbReference type="InterPro" id="IPR001387">
    <property type="entry name" value="Cro/C1-type_HTH"/>
</dbReference>
<name>A0A0P9C7C7_9BACL</name>
<dbReference type="PROSITE" id="PS50932">
    <property type="entry name" value="HTH_LACI_2"/>
    <property type="match status" value="1"/>
</dbReference>
<feature type="domain" description="HTH cro/C1-type" evidence="5">
    <location>
        <begin position="4"/>
        <end position="47"/>
    </location>
</feature>
<dbReference type="RefSeq" id="WP_054971182.1">
    <property type="nucleotide sequence ID" value="NZ_LJCO01000096.1"/>
</dbReference>
<evidence type="ECO:0000259" key="5">
    <source>
        <dbReference type="PROSITE" id="PS50943"/>
    </source>
</evidence>
<protein>
    <submittedName>
        <fullName evidence="6">LacI family transcriptional regulator</fullName>
    </submittedName>
</protein>
<dbReference type="InterPro" id="IPR046335">
    <property type="entry name" value="LacI/GalR-like_sensor"/>
</dbReference>
<dbReference type="GO" id="GO:0003700">
    <property type="term" value="F:DNA-binding transcription factor activity"/>
    <property type="evidence" value="ECO:0007669"/>
    <property type="project" value="TreeGrafter"/>
</dbReference>
<sequence>MPATRTDVARRANVSVSTVSRVLNNSGYVSTEVRQKIEAAIKELNYVPNRAARSLRSQHYRQVACIGPSVSNLFYNDIVAGVEETALEYGYTLSWYHLNRDRIQDINVIMNGFYDGIIFLAPFDIEDVVVLSNVASQFPTCVYSDRGKSYDSPYVFVDLRTAMRKNVEYLISLGHERILFLGYEFDDPEENPRYQGYVDALESAGLPVHPNLVQLIPDYKDTITYGHDLIRDIVEQGVFFSAIAASNDSVAVGALRGLREAGLQVPQEVSVTGCDDIELANLITPALTTIHIPRQDIGVKLMELLIQQIQNQHASRKFIELPTRMVVRESVDHNHRTLGS</sequence>
<dbReference type="PANTHER" id="PTHR30146">
    <property type="entry name" value="LACI-RELATED TRANSCRIPTIONAL REPRESSOR"/>
    <property type="match status" value="1"/>
</dbReference>
<evidence type="ECO:0000256" key="2">
    <source>
        <dbReference type="ARBA" id="ARBA00023125"/>
    </source>
</evidence>
<dbReference type="EMBL" id="LJCO01000096">
    <property type="protein sequence ID" value="KPV40824.1"/>
    <property type="molecule type" value="Genomic_DNA"/>
</dbReference>
<keyword evidence="3" id="KW-0804">Transcription</keyword>
<accession>A0A0P9C7C7</accession>
<dbReference type="PROSITE" id="PS50943">
    <property type="entry name" value="HTH_CROC1"/>
    <property type="match status" value="1"/>
</dbReference>
<dbReference type="Pfam" id="PF13377">
    <property type="entry name" value="Peripla_BP_3"/>
    <property type="match status" value="1"/>
</dbReference>
<keyword evidence="2" id="KW-0238">DNA-binding</keyword>
<dbReference type="CDD" id="cd06267">
    <property type="entry name" value="PBP1_LacI_sugar_binding-like"/>
    <property type="match status" value="1"/>
</dbReference>
<dbReference type="InterPro" id="IPR000843">
    <property type="entry name" value="HTH_LacI"/>
</dbReference>
<comment type="caution">
    <text evidence="6">The sequence shown here is derived from an EMBL/GenBank/DDBJ whole genome shotgun (WGS) entry which is preliminary data.</text>
</comment>
<organism evidence="6 7">
    <name type="scientific">Alicyclobacillus ferrooxydans</name>
    <dbReference type="NCBI Taxonomy" id="471514"/>
    <lineage>
        <taxon>Bacteria</taxon>
        <taxon>Bacillati</taxon>
        <taxon>Bacillota</taxon>
        <taxon>Bacilli</taxon>
        <taxon>Bacillales</taxon>
        <taxon>Alicyclobacillaceae</taxon>
        <taxon>Alicyclobacillus</taxon>
    </lineage>
</organism>
<dbReference type="SUPFAM" id="SSF47413">
    <property type="entry name" value="lambda repressor-like DNA-binding domains"/>
    <property type="match status" value="1"/>
</dbReference>
<dbReference type="SMART" id="SM00354">
    <property type="entry name" value="HTH_LACI"/>
    <property type="match status" value="1"/>
</dbReference>
<keyword evidence="7" id="KW-1185">Reference proteome</keyword>
<gene>
    <name evidence="6" type="ORF">AN477_21210</name>
</gene>
<keyword evidence="1" id="KW-0805">Transcription regulation</keyword>
<evidence type="ECO:0000313" key="7">
    <source>
        <dbReference type="Proteomes" id="UP000050482"/>
    </source>
</evidence>
<dbReference type="SUPFAM" id="SSF53822">
    <property type="entry name" value="Periplasmic binding protein-like I"/>
    <property type="match status" value="1"/>
</dbReference>
<dbReference type="OrthoDB" id="3180992at2"/>
<dbReference type="InterPro" id="IPR010982">
    <property type="entry name" value="Lambda_DNA-bd_dom_sf"/>
</dbReference>
<evidence type="ECO:0000256" key="1">
    <source>
        <dbReference type="ARBA" id="ARBA00023015"/>
    </source>
</evidence>
<evidence type="ECO:0000259" key="4">
    <source>
        <dbReference type="PROSITE" id="PS50932"/>
    </source>
</evidence>
<dbReference type="Gene3D" id="3.40.50.2300">
    <property type="match status" value="2"/>
</dbReference>
<dbReference type="PATRIC" id="fig|471514.4.peg.1742"/>
<reference evidence="6 7" key="1">
    <citation type="submission" date="2015-09" db="EMBL/GenBank/DDBJ databases">
        <title>Draft genome sequence of Alicyclobacillus ferrooxydans DSM 22381.</title>
        <authorList>
            <person name="Hemp J."/>
        </authorList>
    </citation>
    <scope>NUCLEOTIDE SEQUENCE [LARGE SCALE GENOMIC DNA]</scope>
    <source>
        <strain evidence="6 7">TC-34</strain>
    </source>
</reference>
<evidence type="ECO:0000313" key="6">
    <source>
        <dbReference type="EMBL" id="KPV40824.1"/>
    </source>
</evidence>
<dbReference type="PANTHER" id="PTHR30146:SF109">
    <property type="entry name" value="HTH-TYPE TRANSCRIPTIONAL REGULATOR GALS"/>
    <property type="match status" value="1"/>
</dbReference>
<dbReference type="Pfam" id="PF00356">
    <property type="entry name" value="LacI"/>
    <property type="match status" value="1"/>
</dbReference>
<dbReference type="Gene3D" id="1.10.260.40">
    <property type="entry name" value="lambda repressor-like DNA-binding domains"/>
    <property type="match status" value="1"/>
</dbReference>
<proteinExistence type="predicted"/>
<dbReference type="Proteomes" id="UP000050482">
    <property type="component" value="Unassembled WGS sequence"/>
</dbReference>
<dbReference type="GO" id="GO:0000976">
    <property type="term" value="F:transcription cis-regulatory region binding"/>
    <property type="evidence" value="ECO:0007669"/>
    <property type="project" value="TreeGrafter"/>
</dbReference>
<dbReference type="CDD" id="cd01392">
    <property type="entry name" value="HTH_LacI"/>
    <property type="match status" value="1"/>
</dbReference>
<evidence type="ECO:0000256" key="3">
    <source>
        <dbReference type="ARBA" id="ARBA00023163"/>
    </source>
</evidence>